<feature type="transmembrane region" description="Helical" evidence="7">
    <location>
        <begin position="312"/>
        <end position="335"/>
    </location>
</feature>
<protein>
    <submittedName>
        <fullName evidence="8">MFS transporter</fullName>
    </submittedName>
    <submittedName>
        <fullName evidence="9">Muropeptide transporter</fullName>
    </submittedName>
</protein>
<feature type="transmembrane region" description="Helical" evidence="7">
    <location>
        <begin position="83"/>
        <end position="101"/>
    </location>
</feature>
<dbReference type="InterPro" id="IPR004752">
    <property type="entry name" value="AmpG_permease/AT-1"/>
</dbReference>
<dbReference type="InterPro" id="IPR011701">
    <property type="entry name" value="MFS"/>
</dbReference>
<dbReference type="Pfam" id="PF07690">
    <property type="entry name" value="MFS_1"/>
    <property type="match status" value="1"/>
</dbReference>
<keyword evidence="10" id="KW-1185">Reference proteome</keyword>
<dbReference type="EMBL" id="LAXI01000003">
    <property type="protein sequence ID" value="KRS18666.1"/>
    <property type="molecule type" value="Genomic_DNA"/>
</dbReference>
<dbReference type="CDD" id="cd17485">
    <property type="entry name" value="MFS_MFSD3"/>
    <property type="match status" value="1"/>
</dbReference>
<keyword evidence="5 7" id="KW-1133">Transmembrane helix</keyword>
<dbReference type="GO" id="GO:0016020">
    <property type="term" value="C:membrane"/>
    <property type="evidence" value="ECO:0007669"/>
    <property type="project" value="UniProtKB-SubCell"/>
</dbReference>
<dbReference type="SUPFAM" id="SSF103473">
    <property type="entry name" value="MFS general substrate transporter"/>
    <property type="match status" value="1"/>
</dbReference>
<sequence length="406" mass="41020">MSGSTPSAPAIVGAIGGVYVAQSVIGGLTWSGLPGVLRQQGLPLDQIGLLSLLVLPWALKFLWAPAVERFRLPARGRHRSAQIVLAGGAVSFIGLCLAGLIGPAPVLPVMAVLLAVAFATATVDISCDGYAVAALRGGQYGWGNAAQVGGAYVGSAIGGGLFLVLVDRAGWAIGTWTMAGGVVLLILPFILIARAGTDETRAHVPKLSDALSRPEVRNGLAIAAIYVVAQKTAMGMIGPFFIDAGYSLTDLGLVSGAGSLGLGLVGALCGGGLVRKFGSRRILASAVAVQAGLLGFVAFSAGTGIVGTQIAAPIAIAGSAAMMALGFVALYALFMKWSDPRQAGVDFTLFQCMDAAVSMISGSLAGLVAEHFGYGIFFSIAAGLALAAIPTIVALSRRTEPSIATL</sequence>
<evidence type="ECO:0000313" key="8">
    <source>
        <dbReference type="EMBL" id="KRS18666.1"/>
    </source>
</evidence>
<feature type="transmembrane region" description="Helical" evidence="7">
    <location>
        <begin position="44"/>
        <end position="63"/>
    </location>
</feature>
<dbReference type="STRING" id="540747.SAMN04488031_10447"/>
<dbReference type="InterPro" id="IPR036259">
    <property type="entry name" value="MFS_trans_sf"/>
</dbReference>
<keyword evidence="3" id="KW-0813">Transport</keyword>
<feature type="transmembrane region" description="Helical" evidence="7">
    <location>
        <begin position="286"/>
        <end position="306"/>
    </location>
</feature>
<comment type="similarity">
    <text evidence="2">Belongs to the major facilitator superfamily.</text>
</comment>
<dbReference type="PATRIC" id="fig|540747.5.peg.3939"/>
<dbReference type="Proteomes" id="UP000325785">
    <property type="component" value="Chromosome"/>
</dbReference>
<dbReference type="RefSeq" id="WP_057814993.1">
    <property type="nucleotide sequence ID" value="NZ_CP031598.1"/>
</dbReference>
<feature type="transmembrane region" description="Helical" evidence="7">
    <location>
        <begin position="171"/>
        <end position="193"/>
    </location>
</feature>
<keyword evidence="6 7" id="KW-0472">Membrane</keyword>
<reference evidence="9 11" key="2">
    <citation type="submission" date="2018-08" db="EMBL/GenBank/DDBJ databases">
        <title>Genetic Globetrotter - A new plasmid hitch-hiking vast phylogenetic and geographic distances.</title>
        <authorList>
            <person name="Vollmers J."/>
            <person name="Petersen J."/>
        </authorList>
    </citation>
    <scope>NUCLEOTIDE SEQUENCE [LARGE SCALE GENOMIC DNA]</scope>
    <source>
        <strain evidence="9 11">DSM 26383</strain>
    </source>
</reference>
<dbReference type="PANTHER" id="PTHR12778">
    <property type="entry name" value="SOLUTE CARRIER FAMILY 33 ACETYL-COA TRANSPORTER -RELATED"/>
    <property type="match status" value="1"/>
</dbReference>
<evidence type="ECO:0000256" key="7">
    <source>
        <dbReference type="SAM" id="Phobius"/>
    </source>
</evidence>
<gene>
    <name evidence="9" type="ORF">RIdsm_01499</name>
    <name evidence="8" type="ORF">XM52_07830</name>
</gene>
<feature type="transmembrane region" description="Helical" evidence="7">
    <location>
        <begin position="374"/>
        <end position="395"/>
    </location>
</feature>
<dbReference type="GO" id="GO:0022857">
    <property type="term" value="F:transmembrane transporter activity"/>
    <property type="evidence" value="ECO:0007669"/>
    <property type="project" value="InterPro"/>
</dbReference>
<evidence type="ECO:0000313" key="10">
    <source>
        <dbReference type="Proteomes" id="UP000051401"/>
    </source>
</evidence>
<comment type="subcellular location">
    <subcellularLocation>
        <location evidence="1">Membrane</location>
        <topology evidence="1">Multi-pass membrane protein</topology>
    </subcellularLocation>
</comment>
<name>A0A0T5PCB0_9RHOB</name>
<evidence type="ECO:0000256" key="1">
    <source>
        <dbReference type="ARBA" id="ARBA00004141"/>
    </source>
</evidence>
<evidence type="ECO:0000256" key="3">
    <source>
        <dbReference type="ARBA" id="ARBA00022448"/>
    </source>
</evidence>
<organism evidence="8 10">
    <name type="scientific">Roseovarius indicus</name>
    <dbReference type="NCBI Taxonomy" id="540747"/>
    <lineage>
        <taxon>Bacteria</taxon>
        <taxon>Pseudomonadati</taxon>
        <taxon>Pseudomonadota</taxon>
        <taxon>Alphaproteobacteria</taxon>
        <taxon>Rhodobacterales</taxon>
        <taxon>Roseobacteraceae</taxon>
        <taxon>Roseovarius</taxon>
    </lineage>
</organism>
<dbReference type="Gene3D" id="1.20.1250.20">
    <property type="entry name" value="MFS general substrate transporter like domains"/>
    <property type="match status" value="1"/>
</dbReference>
<evidence type="ECO:0000256" key="5">
    <source>
        <dbReference type="ARBA" id="ARBA00022989"/>
    </source>
</evidence>
<feature type="transmembrane region" description="Helical" evidence="7">
    <location>
        <begin position="220"/>
        <end position="242"/>
    </location>
</feature>
<dbReference type="KEGG" id="rid:RIdsm_01499"/>
<dbReference type="OrthoDB" id="9787815at2"/>
<feature type="transmembrane region" description="Helical" evidence="7">
    <location>
        <begin position="107"/>
        <end position="133"/>
    </location>
</feature>
<reference evidence="8 10" key="1">
    <citation type="submission" date="2015-04" db="EMBL/GenBank/DDBJ databases">
        <title>The draft genome sequence of Roseovarius indicus B108T.</title>
        <authorList>
            <person name="Li G."/>
            <person name="Lai Q."/>
            <person name="Shao Z."/>
            <person name="Yan P."/>
        </authorList>
    </citation>
    <scope>NUCLEOTIDE SEQUENCE [LARGE SCALE GENOMIC DNA]</scope>
    <source>
        <strain evidence="8 10">B108</strain>
    </source>
</reference>
<feature type="transmembrane region" description="Helical" evidence="7">
    <location>
        <begin position="12"/>
        <end position="32"/>
    </location>
</feature>
<proteinExistence type="inferred from homology"/>
<feature type="transmembrane region" description="Helical" evidence="7">
    <location>
        <begin position="347"/>
        <end position="368"/>
    </location>
</feature>
<dbReference type="EMBL" id="CP031598">
    <property type="protein sequence ID" value="QEW25710.1"/>
    <property type="molecule type" value="Genomic_DNA"/>
</dbReference>
<dbReference type="PANTHER" id="PTHR12778:SF10">
    <property type="entry name" value="MAJOR FACILITATOR SUPERFAMILY DOMAIN-CONTAINING PROTEIN 3"/>
    <property type="match status" value="1"/>
</dbReference>
<evidence type="ECO:0000256" key="2">
    <source>
        <dbReference type="ARBA" id="ARBA00008335"/>
    </source>
</evidence>
<keyword evidence="4 7" id="KW-0812">Transmembrane</keyword>
<dbReference type="AlphaFoldDB" id="A0A0T5PCB0"/>
<evidence type="ECO:0000313" key="11">
    <source>
        <dbReference type="Proteomes" id="UP000325785"/>
    </source>
</evidence>
<accession>A0A0T5PCB0</accession>
<evidence type="ECO:0000313" key="9">
    <source>
        <dbReference type="EMBL" id="QEW25710.1"/>
    </source>
</evidence>
<dbReference type="Proteomes" id="UP000051401">
    <property type="component" value="Unassembled WGS sequence"/>
</dbReference>
<evidence type="ECO:0000256" key="4">
    <source>
        <dbReference type="ARBA" id="ARBA00022692"/>
    </source>
</evidence>
<feature type="transmembrane region" description="Helical" evidence="7">
    <location>
        <begin position="254"/>
        <end position="274"/>
    </location>
</feature>
<evidence type="ECO:0000256" key="6">
    <source>
        <dbReference type="ARBA" id="ARBA00023136"/>
    </source>
</evidence>
<feature type="transmembrane region" description="Helical" evidence="7">
    <location>
        <begin position="145"/>
        <end position="165"/>
    </location>
</feature>